<keyword evidence="4" id="KW-1185">Reference proteome</keyword>
<name>A0ABZ2LUR6_9BACT</name>
<organism evidence="3 4">
    <name type="scientific">Pendulispora albinea</name>
    <dbReference type="NCBI Taxonomy" id="2741071"/>
    <lineage>
        <taxon>Bacteria</taxon>
        <taxon>Pseudomonadati</taxon>
        <taxon>Myxococcota</taxon>
        <taxon>Myxococcia</taxon>
        <taxon>Myxococcales</taxon>
        <taxon>Sorangiineae</taxon>
        <taxon>Pendulisporaceae</taxon>
        <taxon>Pendulispora</taxon>
    </lineage>
</organism>
<dbReference type="SUPFAM" id="SSF56925">
    <property type="entry name" value="OMPA-like"/>
    <property type="match status" value="1"/>
</dbReference>
<sequence length="277" mass="28403">MPFAKLVLPVGIVMLASSPAVAAGTVSAPPASVSAQAQAAGGSAQAQAAGGSAQAQAAGGSANATDTPAADPTAPSSPGGGLGLGGATPADATERDINEAPPPLPRKKGVVLDSSLGAHGFAGEFGKVAPPGFWLHTQLGYELLRWLMLFAEGDLYFTDTSRGQDDSKARAFPIFGFGAGPRFTAHITERVAIYAQGSAGFGKADIATNALKILGFPDAEKLGFYFGGRIGIEYYQVNRHLALGLRFGMRDATNFKKSVGSDLPLSWDAGVALRYTF</sequence>
<accession>A0ABZ2LUR6</accession>
<evidence type="ECO:0000313" key="3">
    <source>
        <dbReference type="EMBL" id="WXB14492.1"/>
    </source>
</evidence>
<dbReference type="Proteomes" id="UP001370348">
    <property type="component" value="Chromosome"/>
</dbReference>
<gene>
    <name evidence="3" type="ORF">LZC94_42540</name>
</gene>
<evidence type="ECO:0000313" key="4">
    <source>
        <dbReference type="Proteomes" id="UP001370348"/>
    </source>
</evidence>
<dbReference type="EMBL" id="CP089984">
    <property type="protein sequence ID" value="WXB14492.1"/>
    <property type="molecule type" value="Genomic_DNA"/>
</dbReference>
<dbReference type="RefSeq" id="WP_394824112.1">
    <property type="nucleotide sequence ID" value="NZ_CP089984.1"/>
</dbReference>
<proteinExistence type="predicted"/>
<feature type="signal peptide" evidence="2">
    <location>
        <begin position="1"/>
        <end position="22"/>
    </location>
</feature>
<evidence type="ECO:0000256" key="1">
    <source>
        <dbReference type="SAM" id="MobiDB-lite"/>
    </source>
</evidence>
<feature type="region of interest" description="Disordered" evidence="1">
    <location>
        <begin position="51"/>
        <end position="109"/>
    </location>
</feature>
<protein>
    <recommendedName>
        <fullName evidence="5">Outer membrane protein beta-barrel domain-containing protein</fullName>
    </recommendedName>
</protein>
<evidence type="ECO:0008006" key="5">
    <source>
        <dbReference type="Google" id="ProtNLM"/>
    </source>
</evidence>
<feature type="chain" id="PRO_5046528226" description="Outer membrane protein beta-barrel domain-containing protein" evidence="2">
    <location>
        <begin position="23"/>
        <end position="277"/>
    </location>
</feature>
<reference evidence="3 4" key="1">
    <citation type="submission" date="2021-12" db="EMBL/GenBank/DDBJ databases">
        <title>Discovery of the Pendulisporaceae a myxobacterial family with distinct sporulation behavior and unique specialized metabolism.</title>
        <authorList>
            <person name="Garcia R."/>
            <person name="Popoff A."/>
            <person name="Bader C.D."/>
            <person name="Loehr J."/>
            <person name="Walesch S."/>
            <person name="Walt C."/>
            <person name="Boldt J."/>
            <person name="Bunk B."/>
            <person name="Haeckl F.J.F.P.J."/>
            <person name="Gunesch A.P."/>
            <person name="Birkelbach J."/>
            <person name="Nuebel U."/>
            <person name="Pietschmann T."/>
            <person name="Bach T."/>
            <person name="Mueller R."/>
        </authorList>
    </citation>
    <scope>NUCLEOTIDE SEQUENCE [LARGE SCALE GENOMIC DNA]</scope>
    <source>
        <strain evidence="3 4">MSr11954</strain>
    </source>
</reference>
<evidence type="ECO:0000256" key="2">
    <source>
        <dbReference type="SAM" id="SignalP"/>
    </source>
</evidence>
<dbReference type="InterPro" id="IPR011250">
    <property type="entry name" value="OMP/PagP_B-barrel"/>
</dbReference>
<keyword evidence="2" id="KW-0732">Signal</keyword>
<feature type="compositionally biased region" description="Low complexity" evidence="1">
    <location>
        <begin position="51"/>
        <end position="77"/>
    </location>
</feature>